<keyword evidence="4" id="KW-1185">Reference proteome</keyword>
<gene>
    <name evidence="3" type="ORF">IDH45_33240</name>
</gene>
<protein>
    <submittedName>
        <fullName evidence="3">Gfo/Idh/MocA family oxidoreductase</fullName>
    </submittedName>
</protein>
<proteinExistence type="predicted"/>
<dbReference type="Gene3D" id="3.40.50.720">
    <property type="entry name" value="NAD(P)-binding Rossmann-like Domain"/>
    <property type="match status" value="1"/>
</dbReference>
<dbReference type="Gene3D" id="3.30.360.10">
    <property type="entry name" value="Dihydrodipicolinate Reductase, domain 2"/>
    <property type="match status" value="1"/>
</dbReference>
<feature type="domain" description="Gfo/Idh/MocA-like oxidoreductase N-terminal" evidence="2">
    <location>
        <begin position="5"/>
        <end position="129"/>
    </location>
</feature>
<sequence length="407" mass="45233">MNNYRAAIVGIGGFGFYHVKTMLGLAGEGLLDIVAFAELNIGAYRETYDALTASGAKHYIDYEEMLGAHPEADFVVIATPIATHKPMCIRALRSGFHVIVEKPPAVTVQDIDEMIAAQRESGRLCQVNFQNTSGTAFRQLLDRLNAGAIGRITDVTGVGMWKRQRSYYERTRWAGKLVCDGQFVLDGTINNPFAHLMHNCLLAAGSGDAAASAPDWVQAELYHANEIEGDDVSCVRIGTVRGVNVHFYAMLCHERNDAPSISIQGTEGEALWHYDNRLEIRSAGKPEYTFQGESENLMRNMYLNLFRVLDGTGESLYSPLEACRSFVAVSNGAHQSSWAVRPIGEPYRIEREEGQTTVRLVPGLSEQIRDAAEQRKLFSEYPFPWATSTSPFRMEGYTRFELPRGMA</sequence>
<dbReference type="SUPFAM" id="SSF55347">
    <property type="entry name" value="Glyceraldehyde-3-phosphate dehydrogenase-like, C-terminal domain"/>
    <property type="match status" value="1"/>
</dbReference>
<dbReference type="InterPro" id="IPR036291">
    <property type="entry name" value="NAD(P)-bd_dom_sf"/>
</dbReference>
<dbReference type="InterPro" id="IPR000683">
    <property type="entry name" value="Gfo/Idh/MocA-like_OxRdtase_N"/>
</dbReference>
<evidence type="ECO:0000259" key="2">
    <source>
        <dbReference type="Pfam" id="PF01408"/>
    </source>
</evidence>
<evidence type="ECO:0000256" key="1">
    <source>
        <dbReference type="ARBA" id="ARBA00023002"/>
    </source>
</evidence>
<evidence type="ECO:0000313" key="3">
    <source>
        <dbReference type="EMBL" id="MBD2866845.1"/>
    </source>
</evidence>
<dbReference type="PANTHER" id="PTHR43818">
    <property type="entry name" value="BCDNA.GH03377"/>
    <property type="match status" value="1"/>
</dbReference>
<dbReference type="EMBL" id="JACXJA010000073">
    <property type="protein sequence ID" value="MBD2866845.1"/>
    <property type="molecule type" value="Genomic_DNA"/>
</dbReference>
<dbReference type="PANTHER" id="PTHR43818:SF11">
    <property type="entry name" value="BCDNA.GH03377"/>
    <property type="match status" value="1"/>
</dbReference>
<dbReference type="AlphaFoldDB" id="A0A927CJI4"/>
<dbReference type="Pfam" id="PF01408">
    <property type="entry name" value="GFO_IDH_MocA"/>
    <property type="match status" value="1"/>
</dbReference>
<evidence type="ECO:0000313" key="4">
    <source>
        <dbReference type="Proteomes" id="UP000639396"/>
    </source>
</evidence>
<keyword evidence="1" id="KW-0560">Oxidoreductase</keyword>
<dbReference type="SUPFAM" id="SSF51735">
    <property type="entry name" value="NAD(P)-binding Rossmann-fold domains"/>
    <property type="match status" value="1"/>
</dbReference>
<comment type="caution">
    <text evidence="3">The sequence shown here is derived from an EMBL/GenBank/DDBJ whole genome shotgun (WGS) entry which is preliminary data.</text>
</comment>
<organism evidence="3 4">
    <name type="scientific">Paenibacillus oceani</name>
    <dbReference type="NCBI Taxonomy" id="2772510"/>
    <lineage>
        <taxon>Bacteria</taxon>
        <taxon>Bacillati</taxon>
        <taxon>Bacillota</taxon>
        <taxon>Bacilli</taxon>
        <taxon>Bacillales</taxon>
        <taxon>Paenibacillaceae</taxon>
        <taxon>Paenibacillus</taxon>
    </lineage>
</organism>
<dbReference type="InterPro" id="IPR050463">
    <property type="entry name" value="Gfo/Idh/MocA_oxidrdct_glycsds"/>
</dbReference>
<name>A0A927CJI4_9BACL</name>
<dbReference type="GO" id="GO:0000166">
    <property type="term" value="F:nucleotide binding"/>
    <property type="evidence" value="ECO:0007669"/>
    <property type="project" value="InterPro"/>
</dbReference>
<reference evidence="3" key="1">
    <citation type="submission" date="2020-09" db="EMBL/GenBank/DDBJ databases">
        <title>A novel bacterium of genus Paenibacillus, isolated from South China Sea.</title>
        <authorList>
            <person name="Huang H."/>
            <person name="Mo K."/>
            <person name="Hu Y."/>
        </authorList>
    </citation>
    <scope>NUCLEOTIDE SEQUENCE</scope>
    <source>
        <strain evidence="3">IB182363</strain>
    </source>
</reference>
<accession>A0A927CJI4</accession>
<dbReference type="Proteomes" id="UP000639396">
    <property type="component" value="Unassembled WGS sequence"/>
</dbReference>
<dbReference type="GO" id="GO:0016491">
    <property type="term" value="F:oxidoreductase activity"/>
    <property type="evidence" value="ECO:0007669"/>
    <property type="project" value="UniProtKB-KW"/>
</dbReference>
<dbReference type="RefSeq" id="WP_190932460.1">
    <property type="nucleotide sequence ID" value="NZ_JACXJA010000073.1"/>
</dbReference>